<reference evidence="2" key="1">
    <citation type="submission" date="2021-01" db="EMBL/GenBank/DDBJ databases">
        <authorList>
            <person name="Corre E."/>
            <person name="Pelletier E."/>
            <person name="Niang G."/>
            <person name="Scheremetjew M."/>
            <person name="Finn R."/>
            <person name="Kale V."/>
            <person name="Holt S."/>
            <person name="Cochrane G."/>
            <person name="Meng A."/>
            <person name="Brown T."/>
            <person name="Cohen L."/>
        </authorList>
    </citation>
    <scope>NUCLEOTIDE SEQUENCE</scope>
    <source>
        <strain evidence="2">OF101</strain>
    </source>
</reference>
<evidence type="ECO:0000256" key="1">
    <source>
        <dbReference type="ARBA" id="ARBA00022737"/>
    </source>
</evidence>
<evidence type="ECO:0000313" key="2">
    <source>
        <dbReference type="EMBL" id="CAD9173614.1"/>
    </source>
</evidence>
<proteinExistence type="predicted"/>
<dbReference type="AlphaFoldDB" id="A0A7S1RRQ8"/>
<gene>
    <name evidence="2" type="ORF">ACAT0790_LOCUS50383</name>
</gene>
<protein>
    <recommendedName>
        <fullName evidence="3">Smr domain-containing protein</fullName>
    </recommendedName>
</protein>
<dbReference type="EMBL" id="HBGE01084544">
    <property type="protein sequence ID" value="CAD9173614.1"/>
    <property type="molecule type" value="Transcribed_RNA"/>
</dbReference>
<evidence type="ECO:0008006" key="3">
    <source>
        <dbReference type="Google" id="ProtNLM"/>
    </source>
</evidence>
<dbReference type="Gene3D" id="1.25.40.10">
    <property type="entry name" value="Tetratricopeptide repeat domain"/>
    <property type="match status" value="1"/>
</dbReference>
<keyword evidence="1" id="KW-0677">Repeat</keyword>
<dbReference type="InterPro" id="IPR011990">
    <property type="entry name" value="TPR-like_helical_dom_sf"/>
</dbReference>
<dbReference type="SUPFAM" id="SSF160443">
    <property type="entry name" value="SMR domain-like"/>
    <property type="match status" value="1"/>
</dbReference>
<dbReference type="PANTHER" id="PTHR47447:SF17">
    <property type="entry name" value="OS12G0638900 PROTEIN"/>
    <property type="match status" value="1"/>
</dbReference>
<dbReference type="Gene3D" id="3.30.1370.110">
    <property type="match status" value="1"/>
</dbReference>
<dbReference type="PANTHER" id="PTHR47447">
    <property type="entry name" value="OS03G0856100 PROTEIN"/>
    <property type="match status" value="1"/>
</dbReference>
<name>A0A7S1RRQ8_ALECA</name>
<organism evidence="2">
    <name type="scientific">Alexandrium catenella</name>
    <name type="common">Red tide dinoflagellate</name>
    <name type="synonym">Gonyaulax catenella</name>
    <dbReference type="NCBI Taxonomy" id="2925"/>
    <lineage>
        <taxon>Eukaryota</taxon>
        <taxon>Sar</taxon>
        <taxon>Alveolata</taxon>
        <taxon>Dinophyceae</taxon>
        <taxon>Gonyaulacales</taxon>
        <taxon>Pyrocystaceae</taxon>
        <taxon>Alexandrium</taxon>
    </lineage>
</organism>
<accession>A0A7S1RRQ8</accession>
<dbReference type="InterPro" id="IPR036063">
    <property type="entry name" value="Smr_dom_sf"/>
</dbReference>
<sequence>MPGVKALPDGASWSEAVGAACKKSSVSWGSAMSACRDASDWQAALALLGGMPALKDSRGATFYSQAMEACAQSSHWQCALELFASAPETCFRSKEGGRILYNGVLDAALERRGSIDYFREALDRGVYPKLADLRSSTIDLHQMGVAAAVMAAYWWLQVQARAQAAGDGASARRLTIVTGWGRSRRRSDGRVGTLQTAVRQLLDELGLHEKKTRNPGVVCVSRKGLETLIKAVE</sequence>
<dbReference type="PROSITE" id="PS51257">
    <property type="entry name" value="PROKAR_LIPOPROTEIN"/>
    <property type="match status" value="1"/>
</dbReference>